<dbReference type="OrthoDB" id="9955614at2"/>
<protein>
    <submittedName>
        <fullName evidence="1">Uncharacterized protein</fullName>
    </submittedName>
</protein>
<dbReference type="AlphaFoldDB" id="A0A1H4AF17"/>
<reference evidence="1 2" key="1">
    <citation type="submission" date="2016-10" db="EMBL/GenBank/DDBJ databases">
        <authorList>
            <person name="de Groot N.N."/>
        </authorList>
    </citation>
    <scope>NUCLEOTIDE SEQUENCE [LARGE SCALE GENOMIC DNA]</scope>
    <source>
        <strain evidence="1 2">DSM 7343</strain>
    </source>
</reference>
<accession>A0A1H4AF17</accession>
<dbReference type="InterPro" id="IPR045809">
    <property type="entry name" value="MobI"/>
</dbReference>
<proteinExistence type="predicted"/>
<dbReference type="Proteomes" id="UP000199409">
    <property type="component" value="Unassembled WGS sequence"/>
</dbReference>
<dbReference type="EMBL" id="FNQN01000005">
    <property type="protein sequence ID" value="SEA34328.1"/>
    <property type="molecule type" value="Genomic_DNA"/>
</dbReference>
<sequence>MSDGADQENIEGTTLVEGSKNFSGWVDSCVADINSRIVALMDEAIDVATVFWDFRYCENCKRRGKFKHTSKLGVRVRNKGKYYTIEWFYNEIVKDKKGKYIPVSHYLKKGTNKSVYSDSTLIRRCQPWEVEMVLEIEKRLAFYRETYSVLVAVRRDLNKLQKVIRERNKGDDSNKV</sequence>
<keyword evidence="2" id="KW-1185">Reference proteome</keyword>
<evidence type="ECO:0000313" key="1">
    <source>
        <dbReference type="EMBL" id="SEA34328.1"/>
    </source>
</evidence>
<dbReference type="Pfam" id="PF19456">
    <property type="entry name" value="MobI"/>
    <property type="match status" value="1"/>
</dbReference>
<organism evidence="1 2">
    <name type="scientific">Desulfuromusa kysingii</name>
    <dbReference type="NCBI Taxonomy" id="37625"/>
    <lineage>
        <taxon>Bacteria</taxon>
        <taxon>Pseudomonadati</taxon>
        <taxon>Thermodesulfobacteriota</taxon>
        <taxon>Desulfuromonadia</taxon>
        <taxon>Desulfuromonadales</taxon>
        <taxon>Geopsychrobacteraceae</taxon>
        <taxon>Desulfuromusa</taxon>
    </lineage>
</organism>
<dbReference type="RefSeq" id="WP_092347076.1">
    <property type="nucleotide sequence ID" value="NZ_FNQN01000005.1"/>
</dbReference>
<evidence type="ECO:0000313" key="2">
    <source>
        <dbReference type="Proteomes" id="UP000199409"/>
    </source>
</evidence>
<name>A0A1H4AF17_9BACT</name>
<gene>
    <name evidence="1" type="ORF">SAMN05660420_01801</name>
</gene>